<gene>
    <name evidence="1" type="ORF">R1flu_005935</name>
</gene>
<evidence type="ECO:0000313" key="1">
    <source>
        <dbReference type="EMBL" id="KAL2634456.1"/>
    </source>
</evidence>
<comment type="caution">
    <text evidence="1">The sequence shown here is derived from an EMBL/GenBank/DDBJ whole genome shotgun (WGS) entry which is preliminary data.</text>
</comment>
<accession>A0ABD1YUK5</accession>
<organism evidence="1 2">
    <name type="scientific">Riccia fluitans</name>
    <dbReference type="NCBI Taxonomy" id="41844"/>
    <lineage>
        <taxon>Eukaryota</taxon>
        <taxon>Viridiplantae</taxon>
        <taxon>Streptophyta</taxon>
        <taxon>Embryophyta</taxon>
        <taxon>Marchantiophyta</taxon>
        <taxon>Marchantiopsida</taxon>
        <taxon>Marchantiidae</taxon>
        <taxon>Marchantiales</taxon>
        <taxon>Ricciaceae</taxon>
        <taxon>Riccia</taxon>
    </lineage>
</organism>
<sequence>MVRKFKEVNWKAWPGRDTLIPSSGFTEGSRSFPTTGDIGQAGCLNDNASGVSQIVAPRPSEWSRYTDSSLRPNIVCFALL</sequence>
<name>A0ABD1YUK5_9MARC</name>
<reference evidence="1 2" key="1">
    <citation type="submission" date="2024-09" db="EMBL/GenBank/DDBJ databases">
        <title>Chromosome-scale assembly of Riccia fluitans.</title>
        <authorList>
            <person name="Paukszto L."/>
            <person name="Sawicki J."/>
            <person name="Karawczyk K."/>
            <person name="Piernik-Szablinska J."/>
            <person name="Szczecinska M."/>
            <person name="Mazdziarz M."/>
        </authorList>
    </citation>
    <scope>NUCLEOTIDE SEQUENCE [LARGE SCALE GENOMIC DNA]</scope>
    <source>
        <strain evidence="1">Rf_01</strain>
        <tissue evidence="1">Aerial parts of the thallus</tissue>
    </source>
</reference>
<keyword evidence="2" id="KW-1185">Reference proteome</keyword>
<evidence type="ECO:0000313" key="2">
    <source>
        <dbReference type="Proteomes" id="UP001605036"/>
    </source>
</evidence>
<dbReference type="EMBL" id="JBHFFA010000003">
    <property type="protein sequence ID" value="KAL2634456.1"/>
    <property type="molecule type" value="Genomic_DNA"/>
</dbReference>
<proteinExistence type="predicted"/>
<protein>
    <submittedName>
        <fullName evidence="1">Uncharacterized protein</fullName>
    </submittedName>
</protein>
<dbReference type="AlphaFoldDB" id="A0ABD1YUK5"/>
<dbReference type="Proteomes" id="UP001605036">
    <property type="component" value="Unassembled WGS sequence"/>
</dbReference>